<feature type="domain" description="AN1-type" evidence="5">
    <location>
        <begin position="56"/>
        <end position="104"/>
    </location>
</feature>
<dbReference type="PANTHER" id="PTHR14677:SF20">
    <property type="entry name" value="ZINC FINGER AN1-TYPE CONTAINING 2A-RELATED"/>
    <property type="match status" value="1"/>
</dbReference>
<proteinExistence type="predicted"/>
<dbReference type="InterPro" id="IPR000058">
    <property type="entry name" value="Znf_AN1"/>
</dbReference>
<protein>
    <recommendedName>
        <fullName evidence="5">AN1-type domain-containing protein</fullName>
    </recommendedName>
</protein>
<evidence type="ECO:0000313" key="7">
    <source>
        <dbReference type="Proteomes" id="UP001283361"/>
    </source>
</evidence>
<name>A0AAE0YS16_9GAST</name>
<evidence type="ECO:0000256" key="2">
    <source>
        <dbReference type="ARBA" id="ARBA00022771"/>
    </source>
</evidence>
<dbReference type="AlphaFoldDB" id="A0AAE0YS16"/>
<dbReference type="GO" id="GO:0005737">
    <property type="term" value="C:cytoplasm"/>
    <property type="evidence" value="ECO:0007669"/>
    <property type="project" value="TreeGrafter"/>
</dbReference>
<dbReference type="GO" id="GO:0008270">
    <property type="term" value="F:zinc ion binding"/>
    <property type="evidence" value="ECO:0007669"/>
    <property type="project" value="UniProtKB-KW"/>
</dbReference>
<keyword evidence="7" id="KW-1185">Reference proteome</keyword>
<reference evidence="6" key="1">
    <citation type="journal article" date="2023" name="G3 (Bethesda)">
        <title>A reference genome for the long-term kleptoplast-retaining sea slug Elysia crispata morphotype clarki.</title>
        <authorList>
            <person name="Eastman K.E."/>
            <person name="Pendleton A.L."/>
            <person name="Shaikh M.A."/>
            <person name="Suttiyut T."/>
            <person name="Ogas R."/>
            <person name="Tomko P."/>
            <person name="Gavelis G."/>
            <person name="Widhalm J.R."/>
            <person name="Wisecaver J.H."/>
        </authorList>
    </citation>
    <scope>NUCLEOTIDE SEQUENCE</scope>
    <source>
        <strain evidence="6">ECLA1</strain>
    </source>
</reference>
<dbReference type="PANTHER" id="PTHR14677">
    <property type="entry name" value="ARSENITE INDUCUBLE RNA ASSOCIATED PROTEIN AIP-1-RELATED"/>
    <property type="match status" value="1"/>
</dbReference>
<dbReference type="Proteomes" id="UP001283361">
    <property type="component" value="Unassembled WGS sequence"/>
</dbReference>
<feature type="domain" description="AN1-type" evidence="5">
    <location>
        <begin position="4"/>
        <end position="52"/>
    </location>
</feature>
<evidence type="ECO:0000256" key="3">
    <source>
        <dbReference type="ARBA" id="ARBA00022833"/>
    </source>
</evidence>
<dbReference type="EMBL" id="JAWDGP010005530">
    <property type="protein sequence ID" value="KAK3756229.1"/>
    <property type="molecule type" value="Genomic_DNA"/>
</dbReference>
<evidence type="ECO:0000259" key="5">
    <source>
        <dbReference type="PROSITE" id="PS51039"/>
    </source>
</evidence>
<dbReference type="SMART" id="SM00154">
    <property type="entry name" value="ZnF_AN1"/>
    <property type="match status" value="2"/>
</dbReference>
<dbReference type="Gene3D" id="4.10.1110.10">
    <property type="entry name" value="AN1-like Zinc finger"/>
    <property type="match status" value="2"/>
</dbReference>
<dbReference type="Pfam" id="PF01428">
    <property type="entry name" value="zf-AN1"/>
    <property type="match status" value="2"/>
</dbReference>
<evidence type="ECO:0000256" key="4">
    <source>
        <dbReference type="PROSITE-ProRule" id="PRU00449"/>
    </source>
</evidence>
<dbReference type="InterPro" id="IPR057358">
    <property type="entry name" value="UBL_ZFAND1-like"/>
</dbReference>
<comment type="caution">
    <text evidence="6">The sequence shown here is derived from an EMBL/GenBank/DDBJ whole genome shotgun (WGS) entry which is preliminary data.</text>
</comment>
<dbReference type="PROSITE" id="PS51039">
    <property type="entry name" value="ZF_AN1"/>
    <property type="match status" value="2"/>
</dbReference>
<keyword evidence="2 4" id="KW-0863">Zinc-finger</keyword>
<evidence type="ECO:0000256" key="1">
    <source>
        <dbReference type="ARBA" id="ARBA00022723"/>
    </source>
</evidence>
<keyword evidence="1" id="KW-0479">Metal-binding</keyword>
<dbReference type="SUPFAM" id="SSF118310">
    <property type="entry name" value="AN1-like Zinc finger"/>
    <property type="match status" value="2"/>
</dbReference>
<evidence type="ECO:0000313" key="6">
    <source>
        <dbReference type="EMBL" id="KAK3756229.1"/>
    </source>
</evidence>
<sequence>MELPHIGQNCEAANCNQLDFLPFVCDACRKVFCLQHKSQDQHKCTAPVVAQQKYHGERSYSCSIVNCEQKELTPIQCQHCGQNFCLSHRTQEDHSCEKLSGRARELTKTAAHVETILAQKQSKPKVAPTNPKAIQMAAKISLMKLKSKASGDAGLPQSERVYFNILLPLQAKKPPLPLFVSQMWSIGRLIDVAAEKASITNRNNTNALQKLGVFHGDTGLRLSPESAIKSLLDDSSVMLLNGSTLIVENVEDTINVLDNLKLYKR</sequence>
<dbReference type="Pfam" id="PF25327">
    <property type="entry name" value="UBL_ZFAND1"/>
    <property type="match status" value="1"/>
</dbReference>
<accession>A0AAE0YS16</accession>
<dbReference type="InterPro" id="IPR035896">
    <property type="entry name" value="AN1-like_Znf"/>
</dbReference>
<organism evidence="6 7">
    <name type="scientific">Elysia crispata</name>
    <name type="common">lettuce slug</name>
    <dbReference type="NCBI Taxonomy" id="231223"/>
    <lineage>
        <taxon>Eukaryota</taxon>
        <taxon>Metazoa</taxon>
        <taxon>Spiralia</taxon>
        <taxon>Lophotrochozoa</taxon>
        <taxon>Mollusca</taxon>
        <taxon>Gastropoda</taxon>
        <taxon>Heterobranchia</taxon>
        <taxon>Euthyneura</taxon>
        <taxon>Panpulmonata</taxon>
        <taxon>Sacoglossa</taxon>
        <taxon>Placobranchoidea</taxon>
        <taxon>Plakobranchidae</taxon>
        <taxon>Elysia</taxon>
    </lineage>
</organism>
<keyword evidence="3" id="KW-0862">Zinc</keyword>
<gene>
    <name evidence="6" type="ORF">RRG08_035291</name>
</gene>